<dbReference type="Pfam" id="PF00069">
    <property type="entry name" value="Pkinase"/>
    <property type="match status" value="1"/>
</dbReference>
<accession>H3GYG6</accession>
<dbReference type="GO" id="GO:0007165">
    <property type="term" value="P:signal transduction"/>
    <property type="evidence" value="ECO:0000318"/>
    <property type="project" value="GO_Central"/>
</dbReference>
<dbReference type="PROSITE" id="PS50088">
    <property type="entry name" value="ANK_REPEAT"/>
    <property type="match status" value="1"/>
</dbReference>
<dbReference type="PROSITE" id="PS00108">
    <property type="entry name" value="PROTEIN_KINASE_ST"/>
    <property type="match status" value="1"/>
</dbReference>
<dbReference type="VEuPathDB" id="FungiDB:KRP22_9985"/>
<evidence type="ECO:0000256" key="2">
    <source>
        <dbReference type="ARBA" id="ARBA00022527"/>
    </source>
</evidence>
<proteinExistence type="inferred from homology"/>
<comment type="similarity">
    <text evidence="1">Belongs to the protein kinase superfamily. TKL Ser/Thr protein kinase family.</text>
</comment>
<dbReference type="InterPro" id="IPR001245">
    <property type="entry name" value="Ser-Thr/Tyr_kinase_cat_dom"/>
</dbReference>
<evidence type="ECO:0000256" key="4">
    <source>
        <dbReference type="ARBA" id="ARBA00022840"/>
    </source>
</evidence>
<dbReference type="SMART" id="SM00248">
    <property type="entry name" value="ANK"/>
    <property type="match status" value="5"/>
</dbReference>
<dbReference type="InterPro" id="IPR000719">
    <property type="entry name" value="Prot_kinase_dom"/>
</dbReference>
<dbReference type="PROSITE" id="PS00107">
    <property type="entry name" value="PROTEIN_KINASE_ATP"/>
    <property type="match status" value="1"/>
</dbReference>
<dbReference type="AlphaFoldDB" id="H3GYG6"/>
<dbReference type="InterPro" id="IPR051681">
    <property type="entry name" value="Ser/Thr_Kinases-Pseudokinases"/>
</dbReference>
<dbReference type="InParanoid" id="H3GYG6"/>
<evidence type="ECO:0000313" key="8">
    <source>
        <dbReference type="EnsemblProtists" id="Phyra82739"/>
    </source>
</evidence>
<dbReference type="SUPFAM" id="SSF48403">
    <property type="entry name" value="Ankyrin repeat"/>
    <property type="match status" value="1"/>
</dbReference>
<feature type="binding site" evidence="6">
    <location>
        <position position="722"/>
    </location>
    <ligand>
        <name>ATP</name>
        <dbReference type="ChEBI" id="CHEBI:30616"/>
    </ligand>
</feature>
<dbReference type="STRING" id="164328.H3GYG6"/>
<dbReference type="Proteomes" id="UP000005238">
    <property type="component" value="Unassembled WGS sequence"/>
</dbReference>
<dbReference type="InterPro" id="IPR036770">
    <property type="entry name" value="Ankyrin_rpt-contain_sf"/>
</dbReference>
<keyword evidence="2" id="KW-0723">Serine/threonine-protein kinase</keyword>
<dbReference type="InterPro" id="IPR017441">
    <property type="entry name" value="Protein_kinase_ATP_BS"/>
</dbReference>
<sequence length="1121" mass="124277">MDDFTQAAGVGDVARMRQLVQQGADVDTQDALREAAEESQLEVVRFLAEHCGVDVNAIFSDGYTALMWAALNDDIELVQYLAQECGAQVDIQQKDGYSALLWAAQDNRIELARFLAEKCRANVNITNNDGYSALMLAAFNKNIDLVRYLAEECGADVNTQARDGKTALRIAADRGYRDIQRILTPFLLPAAQRDTTAAADCVNLPTEVLSSYSISPFEIELVRYSLNGNIGGDFRVKWLDADAVVKLFVPEASHVAFEDEVRLWQQLRHPNVTKMYGACDAGPHLKLFVCEYASNGSLLEHINLSSEEKPIVWKYLHEAALGLEYLHERGIVHGDLRCSTVLIGSDGLTKLANFGLSGSSKRPNLASSSVVGSMRWQAPEVLEGKQPSCESDVYSLGMCILEAATGKLPWANLTEYSARSAKAYWSPETNVDAPSTPDCLVGDAREIVWRMCCQDPRKRSSLTSIVYELERLAIQESSSTVQPDQEPATSVDDYELGRLKELWLKVQSKMQKCDNVQYRQTFEDIKVVHERLRATAHHPTVLARFDALVAEFYQTIKLSPEQAQLMRLSSTRATTTSLYALHWRINALLASLGEGADATKERQARWQQRRSDQIEWFVSGVSDTFLLLSDLKSAEERSTVLRTLKAEMKNPLGKYSLDQLNAMKKTCEDIGSKLETEGLPELTPEWFIPWYELIVDEWNCLGAGGFGSVYLAKWLDSDVVVKQVAVAGSHDSDGPFSYDSYSSLSASMDPTASQAQLDSAKRAEALAMFRREVDIWFGLSHPHVVRLFGACHVGRPFFVCEYATNGTLVRYLRKYPDELWTKLLEAALGVQYLHARNVVHGDLKGNNIVIGTDMKAKVTDFGLSSVASDEATPLVSAALHWVAPECFGASTRPTSASDIYSLGMCIVEALRVVEAVNSGNTTQPCLPWGNQGNFVVKSHATKGRLPAQPKACKDNQWELVKRMCAFNPKDRIKISTVVDELAKLATTNNQHADRADNTPANSANLKCVPETIAKARRLVVRLRDVPGQRDAVLSLYACLWDRLEQVHRQIDGSSDAECRAAFCSLVADADVSTTELEDTKGNLVALAETTMRCYALNRTLAKLCDAYFLVQDFTFGNQFGI</sequence>
<evidence type="ECO:0000313" key="9">
    <source>
        <dbReference type="Proteomes" id="UP000005238"/>
    </source>
</evidence>
<keyword evidence="2" id="KW-0418">Kinase</keyword>
<dbReference type="GO" id="GO:0004674">
    <property type="term" value="F:protein serine/threonine kinase activity"/>
    <property type="evidence" value="ECO:0000318"/>
    <property type="project" value="GO_Central"/>
</dbReference>
<reference evidence="8" key="2">
    <citation type="submission" date="2015-06" db="UniProtKB">
        <authorList>
            <consortium name="EnsemblProtists"/>
        </authorList>
    </citation>
    <scope>IDENTIFICATION</scope>
    <source>
        <strain evidence="8">Pr102</strain>
    </source>
</reference>
<dbReference type="GO" id="GO:0005524">
    <property type="term" value="F:ATP binding"/>
    <property type="evidence" value="ECO:0007669"/>
    <property type="project" value="UniProtKB-UniRule"/>
</dbReference>
<evidence type="ECO:0000256" key="1">
    <source>
        <dbReference type="ARBA" id="ARBA00005843"/>
    </source>
</evidence>
<dbReference type="EMBL" id="DS566073">
    <property type="status" value="NOT_ANNOTATED_CDS"/>
    <property type="molecule type" value="Genomic_DNA"/>
</dbReference>
<feature type="repeat" description="ANK" evidence="5">
    <location>
        <begin position="129"/>
        <end position="162"/>
    </location>
</feature>
<evidence type="ECO:0000259" key="7">
    <source>
        <dbReference type="PROSITE" id="PS50011"/>
    </source>
</evidence>
<dbReference type="Gene3D" id="1.10.510.10">
    <property type="entry name" value="Transferase(Phosphotransferase) domain 1"/>
    <property type="match status" value="2"/>
</dbReference>
<reference evidence="9" key="1">
    <citation type="journal article" date="2006" name="Science">
        <title>Phytophthora genome sequences uncover evolutionary origins and mechanisms of pathogenesis.</title>
        <authorList>
            <person name="Tyler B.M."/>
            <person name="Tripathy S."/>
            <person name="Zhang X."/>
            <person name="Dehal P."/>
            <person name="Jiang R.H."/>
            <person name="Aerts A."/>
            <person name="Arredondo F.D."/>
            <person name="Baxter L."/>
            <person name="Bensasson D."/>
            <person name="Beynon J.L."/>
            <person name="Chapman J."/>
            <person name="Damasceno C.M."/>
            <person name="Dorrance A.E."/>
            <person name="Dou D."/>
            <person name="Dickerman A.W."/>
            <person name="Dubchak I.L."/>
            <person name="Garbelotto M."/>
            <person name="Gijzen M."/>
            <person name="Gordon S.G."/>
            <person name="Govers F."/>
            <person name="Grunwald N.J."/>
            <person name="Huang W."/>
            <person name="Ivors K.L."/>
            <person name="Jones R.W."/>
            <person name="Kamoun S."/>
            <person name="Krampis K."/>
            <person name="Lamour K.H."/>
            <person name="Lee M.K."/>
            <person name="McDonald W.H."/>
            <person name="Medina M."/>
            <person name="Meijer H.J."/>
            <person name="Nordberg E.K."/>
            <person name="Maclean D.J."/>
            <person name="Ospina-Giraldo M.D."/>
            <person name="Morris P.F."/>
            <person name="Phuntumart V."/>
            <person name="Putnam N.H."/>
            <person name="Rash S."/>
            <person name="Rose J.K."/>
            <person name="Sakihama Y."/>
            <person name="Salamov A.A."/>
            <person name="Savidor A."/>
            <person name="Scheuring C.F."/>
            <person name="Smith B.M."/>
            <person name="Sobral B.W."/>
            <person name="Terry A."/>
            <person name="Torto-Alalibo T.A."/>
            <person name="Win J."/>
            <person name="Xu Z."/>
            <person name="Zhang H."/>
            <person name="Grigoriev I.V."/>
            <person name="Rokhsar D.S."/>
            <person name="Boore J.L."/>
        </authorList>
    </citation>
    <scope>NUCLEOTIDE SEQUENCE [LARGE SCALE GENOMIC DNA]</scope>
    <source>
        <strain evidence="9">Pr102</strain>
    </source>
</reference>
<dbReference type="SUPFAM" id="SSF56112">
    <property type="entry name" value="Protein kinase-like (PK-like)"/>
    <property type="match status" value="2"/>
</dbReference>
<dbReference type="PANTHER" id="PTHR44329">
    <property type="entry name" value="SERINE/THREONINE-PROTEIN KINASE TNNI3K-RELATED"/>
    <property type="match status" value="1"/>
</dbReference>
<feature type="domain" description="Protein kinase" evidence="7">
    <location>
        <begin position="695"/>
        <end position="984"/>
    </location>
</feature>
<name>H3GYG6_PHYRM</name>
<dbReference type="InterPro" id="IPR008271">
    <property type="entry name" value="Ser/Thr_kinase_AS"/>
</dbReference>
<dbReference type="EnsemblProtists" id="Phyra82739">
    <property type="protein sequence ID" value="Phyra82739"/>
    <property type="gene ID" value="Phyra82739"/>
</dbReference>
<dbReference type="InterPro" id="IPR011009">
    <property type="entry name" value="Kinase-like_dom_sf"/>
</dbReference>
<dbReference type="PANTHER" id="PTHR44329:SF214">
    <property type="entry name" value="PROTEIN KINASE DOMAIN-CONTAINING PROTEIN"/>
    <property type="match status" value="1"/>
</dbReference>
<keyword evidence="2" id="KW-0808">Transferase</keyword>
<keyword evidence="5" id="KW-0040">ANK repeat</keyword>
<organism evidence="8 9">
    <name type="scientific">Phytophthora ramorum</name>
    <name type="common">Sudden oak death agent</name>
    <dbReference type="NCBI Taxonomy" id="164328"/>
    <lineage>
        <taxon>Eukaryota</taxon>
        <taxon>Sar</taxon>
        <taxon>Stramenopiles</taxon>
        <taxon>Oomycota</taxon>
        <taxon>Peronosporomycetes</taxon>
        <taxon>Peronosporales</taxon>
        <taxon>Peronosporaceae</taxon>
        <taxon>Phytophthora</taxon>
    </lineage>
</organism>
<dbReference type="InterPro" id="IPR002110">
    <property type="entry name" value="Ankyrin_rpt"/>
</dbReference>
<keyword evidence="9" id="KW-1185">Reference proteome</keyword>
<dbReference type="SMART" id="SM00220">
    <property type="entry name" value="S_TKc"/>
    <property type="match status" value="2"/>
</dbReference>
<evidence type="ECO:0000256" key="5">
    <source>
        <dbReference type="PROSITE-ProRule" id="PRU00023"/>
    </source>
</evidence>
<dbReference type="Gene3D" id="1.25.40.20">
    <property type="entry name" value="Ankyrin repeat-containing domain"/>
    <property type="match status" value="2"/>
</dbReference>
<protein>
    <recommendedName>
        <fullName evidence="7">Protein kinase domain-containing protein</fullName>
    </recommendedName>
</protein>
<dbReference type="OMA" id="ICEESQW"/>
<dbReference type="Gene3D" id="3.30.200.20">
    <property type="entry name" value="Phosphorylase Kinase, domain 1"/>
    <property type="match status" value="1"/>
</dbReference>
<keyword evidence="4 6" id="KW-0067">ATP-binding</keyword>
<keyword evidence="3 6" id="KW-0547">Nucleotide-binding</keyword>
<dbReference type="Pfam" id="PF07714">
    <property type="entry name" value="PK_Tyr_Ser-Thr"/>
    <property type="match status" value="1"/>
</dbReference>
<dbReference type="HOGENOM" id="CLU_002535_0_0_1"/>
<dbReference type="VEuPathDB" id="FungiDB:KRP23_8389"/>
<evidence type="ECO:0000256" key="3">
    <source>
        <dbReference type="ARBA" id="ARBA00022741"/>
    </source>
</evidence>
<feature type="domain" description="Protein kinase" evidence="7">
    <location>
        <begin position="219"/>
        <end position="472"/>
    </location>
</feature>
<dbReference type="PROSITE" id="PS50011">
    <property type="entry name" value="PROTEIN_KINASE_DOM"/>
    <property type="match status" value="2"/>
</dbReference>
<dbReference type="eggNOG" id="KOG0192">
    <property type="taxonomic scope" value="Eukaryota"/>
</dbReference>
<dbReference type="Pfam" id="PF12796">
    <property type="entry name" value="Ank_2"/>
    <property type="match status" value="1"/>
</dbReference>
<evidence type="ECO:0000256" key="6">
    <source>
        <dbReference type="PROSITE-ProRule" id="PRU10141"/>
    </source>
</evidence>